<feature type="compositionally biased region" description="Acidic residues" evidence="8">
    <location>
        <begin position="290"/>
        <end position="305"/>
    </location>
</feature>
<evidence type="ECO:0000256" key="9">
    <source>
        <dbReference type="SAM" id="Phobius"/>
    </source>
</evidence>
<accession>A0ABR3M998</accession>
<evidence type="ECO:0000256" key="3">
    <source>
        <dbReference type="ARBA" id="ARBA00022692"/>
    </source>
</evidence>
<evidence type="ECO:0000256" key="2">
    <source>
        <dbReference type="ARBA" id="ARBA00022064"/>
    </source>
</evidence>
<evidence type="ECO:0000256" key="6">
    <source>
        <dbReference type="ARBA" id="ARBA00023098"/>
    </source>
</evidence>
<keyword evidence="7 9" id="KW-0472">Membrane</keyword>
<dbReference type="InterPro" id="IPR009617">
    <property type="entry name" value="Seipin"/>
</dbReference>
<proteinExistence type="predicted"/>
<keyword evidence="11" id="KW-1185">Reference proteome</keyword>
<comment type="subcellular location">
    <subcellularLocation>
        <location evidence="1">Endoplasmic reticulum membrane</location>
        <topology evidence="1">Multi-pass membrane protein</topology>
    </subcellularLocation>
</comment>
<dbReference type="CDD" id="cd23995">
    <property type="entry name" value="Seipin_BSCL2_like"/>
    <property type="match status" value="1"/>
</dbReference>
<feature type="transmembrane region" description="Helical" evidence="9">
    <location>
        <begin position="248"/>
        <end position="271"/>
    </location>
</feature>
<feature type="transmembrane region" description="Helical" evidence="9">
    <location>
        <begin position="20"/>
        <end position="37"/>
    </location>
</feature>
<evidence type="ECO:0000256" key="4">
    <source>
        <dbReference type="ARBA" id="ARBA00022824"/>
    </source>
</evidence>
<evidence type="ECO:0000313" key="11">
    <source>
        <dbReference type="Proteomes" id="UP001558613"/>
    </source>
</evidence>
<keyword evidence="4" id="KW-0256">Endoplasmic reticulum</keyword>
<keyword evidence="5 9" id="KW-1133">Transmembrane helix</keyword>
<feature type="region of interest" description="Disordered" evidence="8">
    <location>
        <begin position="339"/>
        <end position="362"/>
    </location>
</feature>
<evidence type="ECO:0000256" key="8">
    <source>
        <dbReference type="SAM" id="MobiDB-lite"/>
    </source>
</evidence>
<comment type="caution">
    <text evidence="10">The sequence shown here is derived from an EMBL/GenBank/DDBJ whole genome shotgun (WGS) entry which is preliminary data.</text>
</comment>
<name>A0ABR3M998_9TELE</name>
<dbReference type="Pfam" id="PF06775">
    <property type="entry name" value="Seipin"/>
    <property type="match status" value="1"/>
</dbReference>
<evidence type="ECO:0000313" key="10">
    <source>
        <dbReference type="EMBL" id="KAL1261682.1"/>
    </source>
</evidence>
<protein>
    <recommendedName>
        <fullName evidence="2">Seipin</fullName>
    </recommendedName>
</protein>
<keyword evidence="3 9" id="KW-0812">Transmembrane</keyword>
<reference evidence="10 11" key="1">
    <citation type="submission" date="2023-09" db="EMBL/GenBank/DDBJ databases">
        <authorList>
            <person name="Wang M."/>
        </authorList>
    </citation>
    <scope>NUCLEOTIDE SEQUENCE [LARGE SCALE GENOMIC DNA]</scope>
    <source>
        <strain evidence="10">GT-2023</strain>
        <tissue evidence="10">Liver</tissue>
    </source>
</reference>
<organism evidence="10 11">
    <name type="scientific">Cirrhinus molitorella</name>
    <name type="common">mud carp</name>
    <dbReference type="NCBI Taxonomy" id="172907"/>
    <lineage>
        <taxon>Eukaryota</taxon>
        <taxon>Metazoa</taxon>
        <taxon>Chordata</taxon>
        <taxon>Craniata</taxon>
        <taxon>Vertebrata</taxon>
        <taxon>Euteleostomi</taxon>
        <taxon>Actinopterygii</taxon>
        <taxon>Neopterygii</taxon>
        <taxon>Teleostei</taxon>
        <taxon>Ostariophysi</taxon>
        <taxon>Cypriniformes</taxon>
        <taxon>Cyprinidae</taxon>
        <taxon>Labeoninae</taxon>
        <taxon>Labeonini</taxon>
        <taxon>Cirrhinus</taxon>
    </lineage>
</organism>
<sequence>MQTTMEDFDSEDGGVQDVGPQIGGLVVQILETMAVLLVRVRKKLLEMAILICVILLVFWVALFLYGSFYYSFMPTANFITPVYFFYRTDCPSPHHSVCSFPVANVSLLKNGKHQVMTYGQPYQISLQLEMPESPANQELGMFLVKMTPYSEAGQIVDVSARSAMLHYRSSLLQALGTVVFAPMLLTGASEQKQSVIVELYSEFKEDSYKPTVGAIIEIHSQHIQIYKAHLYIFAHFTGIRYLLYHFPLISAVIGVMSNFTFLSMIIVLSFLQFNLDRRRTPGKAVTQLEENNEPDDLNDQPEPQDEDKAPATTTHMLDPPIITENVDALECNSVEVEESIPDMGVEESDDDSRELAEDEPTCDPGDREVFLRHRHLSQGTLQSSEALTDDIDKTYYRFLTLESVGQPLAQPPKELIVNYVVENHDVKLCKALLENVDNKTLNCR</sequence>
<feature type="region of interest" description="Disordered" evidence="8">
    <location>
        <begin position="284"/>
        <end position="317"/>
    </location>
</feature>
<gene>
    <name evidence="10" type="ORF">QQF64_006947</name>
</gene>
<feature type="transmembrane region" description="Helical" evidence="9">
    <location>
        <begin position="44"/>
        <end position="62"/>
    </location>
</feature>
<dbReference type="Proteomes" id="UP001558613">
    <property type="component" value="Unassembled WGS sequence"/>
</dbReference>
<evidence type="ECO:0000256" key="1">
    <source>
        <dbReference type="ARBA" id="ARBA00004477"/>
    </source>
</evidence>
<dbReference type="PANTHER" id="PTHR21212:SF0">
    <property type="entry name" value="SEIPIN"/>
    <property type="match status" value="1"/>
</dbReference>
<dbReference type="PANTHER" id="PTHR21212">
    <property type="entry name" value="BERNARDINELLI-SEIP CONGENITAL LIPODYSTROPHY 2 HOMOLOG BSCL2 PROTEIN"/>
    <property type="match status" value="1"/>
</dbReference>
<evidence type="ECO:0000256" key="5">
    <source>
        <dbReference type="ARBA" id="ARBA00022989"/>
    </source>
</evidence>
<dbReference type="EMBL" id="JAYMGO010000014">
    <property type="protein sequence ID" value="KAL1261682.1"/>
    <property type="molecule type" value="Genomic_DNA"/>
</dbReference>
<keyword evidence="6" id="KW-0443">Lipid metabolism</keyword>
<evidence type="ECO:0000256" key="7">
    <source>
        <dbReference type="ARBA" id="ARBA00023136"/>
    </source>
</evidence>
<feature type="compositionally biased region" description="Acidic residues" evidence="8">
    <location>
        <begin position="339"/>
        <end position="361"/>
    </location>
</feature>